<evidence type="ECO:0000256" key="11">
    <source>
        <dbReference type="ARBA" id="ARBA00048651"/>
    </source>
</evidence>
<dbReference type="EMBL" id="JACGCM010001428">
    <property type="protein sequence ID" value="KAF6155349.1"/>
    <property type="molecule type" value="Genomic_DNA"/>
</dbReference>
<dbReference type="GO" id="GO:0046481">
    <property type="term" value="F:digalactosyldiacylglycerol synthase activity"/>
    <property type="evidence" value="ECO:0007669"/>
    <property type="project" value="UniProtKB-EC"/>
</dbReference>
<comment type="catalytic activity">
    <reaction evidence="11">
        <text>a 1,2-diacyl-3-O-(beta-D-galactosyl)-sn-glycerol + UDP-alpha-D-galactose = a 1,2-diacyl-3-O-[alpha-D-galactosyl-(1-&gt;6)-beta-D-galactosyl]-sn-glycerol + UDP + H(+)</text>
        <dbReference type="Rhea" id="RHEA:10520"/>
        <dbReference type="ChEBI" id="CHEBI:15378"/>
        <dbReference type="ChEBI" id="CHEBI:17615"/>
        <dbReference type="ChEBI" id="CHEBI:28396"/>
        <dbReference type="ChEBI" id="CHEBI:58223"/>
        <dbReference type="ChEBI" id="CHEBI:66914"/>
        <dbReference type="EC" id="2.4.1.241"/>
    </reaction>
</comment>
<gene>
    <name evidence="15" type="ORF">GIB67_019875</name>
</gene>
<evidence type="ECO:0000256" key="5">
    <source>
        <dbReference type="ARBA" id="ARBA00022679"/>
    </source>
</evidence>
<reference evidence="15 16" key="1">
    <citation type="journal article" date="2020" name="IScience">
        <title>Genome Sequencing of the Endangered Kingdonia uniflora (Circaeasteraceae, Ranunculales) Reveals Potential Mechanisms of Evolutionary Specialization.</title>
        <authorList>
            <person name="Sun Y."/>
            <person name="Deng T."/>
            <person name="Zhang A."/>
            <person name="Moore M.J."/>
            <person name="Landis J.B."/>
            <person name="Lin N."/>
            <person name="Zhang H."/>
            <person name="Zhang X."/>
            <person name="Huang J."/>
            <person name="Zhang X."/>
            <person name="Sun H."/>
            <person name="Wang H."/>
        </authorList>
    </citation>
    <scope>NUCLEOTIDE SEQUENCE [LARGE SCALE GENOMIC DNA]</scope>
    <source>
        <strain evidence="15">TB1705</strain>
        <tissue evidence="15">Leaf</tissue>
    </source>
</reference>
<protein>
    <recommendedName>
        <fullName evidence="12">Digalactosyldiacylglycerol synthase 2, chloroplastic</fullName>
        <ecNumber evidence="10">2.4.1.241</ecNumber>
    </recommendedName>
</protein>
<accession>A0A7J7MKC5</accession>
<dbReference type="Pfam" id="PF00534">
    <property type="entry name" value="Glycos_transf_1"/>
    <property type="match status" value="1"/>
</dbReference>
<evidence type="ECO:0000256" key="12">
    <source>
        <dbReference type="ARBA" id="ARBA00071330"/>
    </source>
</evidence>
<proteinExistence type="inferred from homology"/>
<keyword evidence="16" id="KW-1185">Reference proteome</keyword>
<evidence type="ECO:0000256" key="2">
    <source>
        <dbReference type="ARBA" id="ARBA00022528"/>
    </source>
</evidence>
<keyword evidence="7" id="KW-1002">Plastid outer membrane</keyword>
<dbReference type="AlphaFoldDB" id="A0A7J7MKC5"/>
<evidence type="ECO:0000256" key="1">
    <source>
        <dbReference type="ARBA" id="ARBA00009481"/>
    </source>
</evidence>
<sequence>MKEKLVSPLKIHRKPNSTKNGDLEMDDSTDRLTTLETTVSGLTSIVGELVEQLLLTNLVKAFTSAIQRGRSRRKGVMEVDKDDGFVEIDSDSSDAESDKERSIIVSMDRKQHIAIFTTASLPWMTGTAVNPLFRAAYLTKDGECKVTLVIPWLSLKDQELVYPNKITFISPLEHEIYVRRWLEERTGFICGFNICFYPGKFSLDKRSILAVGDITEIIPDEEADIAVLEEPEHLTWYHHGRRWKTKFRLVIGVVHTNYLEYVKREKNGQVQAFFLKYINGWVTHIYCHKVIRLSAATQDLQGSIICNIHGVNPKFLEIGKKQQEKQQKGEQAFSKSIYFIGKMVWSKGYKELLQLLSVNQSQLIGLHVDLYGNGEDSSEVQETASKLQLEVSVHPGRDHSDSIFHEYKVFLNPSTSDVVCTTTAEALAMGKIVICADHASNEFFKQFTNCYTYKDVDGFVKLIHKALVEDPVPLTDGERHQLSWEAATQRFLKAAEIQQHTITTEKTLENPRKGFMALSFRLPNLGKKMEDASAFVHYAASGMETARRAFGAIPSSLTPDEDQCKELGLPISAQKQEAHPGKIVIPL</sequence>
<keyword evidence="6" id="KW-0732">Signal</keyword>
<evidence type="ECO:0000256" key="3">
    <source>
        <dbReference type="ARBA" id="ARBA00022640"/>
    </source>
</evidence>
<dbReference type="SUPFAM" id="SSF53756">
    <property type="entry name" value="UDP-Glycosyltransferase/glycogen phosphorylase"/>
    <property type="match status" value="1"/>
</dbReference>
<evidence type="ECO:0000256" key="7">
    <source>
        <dbReference type="ARBA" id="ARBA00022805"/>
    </source>
</evidence>
<name>A0A7J7MKC5_9MAGN</name>
<keyword evidence="3" id="KW-0934">Plastid</keyword>
<dbReference type="Gene3D" id="3.40.50.2000">
    <property type="entry name" value="Glycogen Phosphorylase B"/>
    <property type="match status" value="1"/>
</dbReference>
<dbReference type="Proteomes" id="UP000541444">
    <property type="component" value="Unassembled WGS sequence"/>
</dbReference>
<comment type="similarity">
    <text evidence="1">Belongs to the glycosyltransferase group 1 family. Glycosyltransferase 4 subfamily.</text>
</comment>
<evidence type="ECO:0000256" key="10">
    <source>
        <dbReference type="ARBA" id="ARBA00024055"/>
    </source>
</evidence>
<evidence type="ECO:0000313" key="15">
    <source>
        <dbReference type="EMBL" id="KAF6155349.1"/>
    </source>
</evidence>
<comment type="subcellular location">
    <subcellularLocation>
        <location evidence="9">Plastid</location>
        <location evidence="9">Chloroplast outer membrane</location>
    </subcellularLocation>
</comment>
<organism evidence="15 16">
    <name type="scientific">Kingdonia uniflora</name>
    <dbReference type="NCBI Taxonomy" id="39325"/>
    <lineage>
        <taxon>Eukaryota</taxon>
        <taxon>Viridiplantae</taxon>
        <taxon>Streptophyta</taxon>
        <taxon>Embryophyta</taxon>
        <taxon>Tracheophyta</taxon>
        <taxon>Spermatophyta</taxon>
        <taxon>Magnoliopsida</taxon>
        <taxon>Ranunculales</taxon>
        <taxon>Circaeasteraceae</taxon>
        <taxon>Kingdonia</taxon>
    </lineage>
</organism>
<comment type="caution">
    <text evidence="15">The sequence shown here is derived from an EMBL/GenBank/DDBJ whole genome shotgun (WGS) entry which is preliminary data.</text>
</comment>
<dbReference type="OrthoDB" id="44480at2759"/>
<feature type="region of interest" description="Disordered" evidence="13">
    <location>
        <begin position="1"/>
        <end position="28"/>
    </location>
</feature>
<feature type="domain" description="Glycosyl transferase family 1" evidence="14">
    <location>
        <begin position="321"/>
        <end position="467"/>
    </location>
</feature>
<evidence type="ECO:0000259" key="14">
    <source>
        <dbReference type="Pfam" id="PF00534"/>
    </source>
</evidence>
<evidence type="ECO:0000256" key="13">
    <source>
        <dbReference type="SAM" id="MobiDB-lite"/>
    </source>
</evidence>
<keyword evidence="2" id="KW-0150">Chloroplast</keyword>
<dbReference type="PANTHER" id="PTHR46132">
    <property type="entry name" value="DIGALACTOSYLDIACYLGLYCEROL SYNTHASE 2, CHLOROPLASTIC"/>
    <property type="match status" value="1"/>
</dbReference>
<dbReference type="EC" id="2.4.1.241" evidence="10"/>
<dbReference type="PANTHER" id="PTHR46132:SF1">
    <property type="entry name" value="DIGALACTOSYLDIACYLGLYCEROL SYNTHASE 2, CHLOROPLASTIC"/>
    <property type="match status" value="1"/>
</dbReference>
<dbReference type="CDD" id="cd01635">
    <property type="entry name" value="Glycosyltransferase_GTB-type"/>
    <property type="match status" value="1"/>
</dbReference>
<keyword evidence="8" id="KW-0472">Membrane</keyword>
<dbReference type="InterPro" id="IPR044525">
    <property type="entry name" value="DGDG1/2"/>
</dbReference>
<evidence type="ECO:0000256" key="9">
    <source>
        <dbReference type="ARBA" id="ARBA00024013"/>
    </source>
</evidence>
<evidence type="ECO:0000256" key="6">
    <source>
        <dbReference type="ARBA" id="ARBA00022729"/>
    </source>
</evidence>
<evidence type="ECO:0000256" key="8">
    <source>
        <dbReference type="ARBA" id="ARBA00023136"/>
    </source>
</evidence>
<dbReference type="FunFam" id="3.40.50.2000:FF:000084">
    <property type="entry name" value="Digalactosyldiacylglycerol synthase 2 chloroplastic"/>
    <property type="match status" value="1"/>
</dbReference>
<keyword evidence="4" id="KW-0328">Glycosyltransferase</keyword>
<dbReference type="GO" id="GO:0019375">
    <property type="term" value="P:galactolipid biosynthetic process"/>
    <property type="evidence" value="ECO:0007669"/>
    <property type="project" value="TreeGrafter"/>
</dbReference>
<keyword evidence="5" id="KW-0808">Transferase</keyword>
<dbReference type="GO" id="GO:0009707">
    <property type="term" value="C:chloroplast outer membrane"/>
    <property type="evidence" value="ECO:0007669"/>
    <property type="project" value="UniProtKB-SubCell"/>
</dbReference>
<dbReference type="InterPro" id="IPR001296">
    <property type="entry name" value="Glyco_trans_1"/>
</dbReference>
<evidence type="ECO:0000256" key="4">
    <source>
        <dbReference type="ARBA" id="ARBA00022676"/>
    </source>
</evidence>
<evidence type="ECO:0000313" key="16">
    <source>
        <dbReference type="Proteomes" id="UP000541444"/>
    </source>
</evidence>